<dbReference type="Gene3D" id="3.40.640.10">
    <property type="entry name" value="Type I PLP-dependent aspartate aminotransferase-like (Major domain)"/>
    <property type="match status" value="1"/>
</dbReference>
<evidence type="ECO:0000256" key="1">
    <source>
        <dbReference type="ARBA" id="ARBA00022898"/>
    </source>
</evidence>
<organism evidence="3">
    <name type="scientific">marine metagenome</name>
    <dbReference type="NCBI Taxonomy" id="408172"/>
    <lineage>
        <taxon>unclassified sequences</taxon>
        <taxon>metagenomes</taxon>
        <taxon>ecological metagenomes</taxon>
    </lineage>
</organism>
<feature type="non-terminal residue" evidence="3">
    <location>
        <position position="174"/>
    </location>
</feature>
<dbReference type="SUPFAM" id="SSF53383">
    <property type="entry name" value="PLP-dependent transferases"/>
    <property type="match status" value="1"/>
</dbReference>
<dbReference type="Gene3D" id="3.90.1150.10">
    <property type="entry name" value="Aspartate Aminotransferase, domain 1"/>
    <property type="match status" value="1"/>
</dbReference>
<dbReference type="InterPro" id="IPR015421">
    <property type="entry name" value="PyrdxlP-dep_Trfase_major"/>
</dbReference>
<evidence type="ECO:0000259" key="2">
    <source>
        <dbReference type="Pfam" id="PF00266"/>
    </source>
</evidence>
<protein>
    <recommendedName>
        <fullName evidence="2">Aminotransferase class V domain-containing protein</fullName>
    </recommendedName>
</protein>
<name>A0A382I6P3_9ZZZZ</name>
<dbReference type="InterPro" id="IPR015424">
    <property type="entry name" value="PyrdxlP-dep_Trfase"/>
</dbReference>
<sequence>VTQAFGPGLLDEWLIEKDLIFLNHGSYGAVPRVVLFAQNHWRDQLERQPVRFFNETLASALSDAAQSLAGFVGAPPASLVFVTNATEGINAVLRSLRLGSGDEILTTDQAYQGVLNSSHYECVRSGAVLKTVSLPWPTVDESQIVNAVKSSLGPRVRLAVFDHVTSHGAIVMPI</sequence>
<accession>A0A382I6P3</accession>
<proteinExistence type="predicted"/>
<feature type="non-terminal residue" evidence="3">
    <location>
        <position position="1"/>
    </location>
</feature>
<evidence type="ECO:0000313" key="3">
    <source>
        <dbReference type="EMBL" id="SVB94897.1"/>
    </source>
</evidence>
<dbReference type="InterPro" id="IPR000192">
    <property type="entry name" value="Aminotrans_V_dom"/>
</dbReference>
<keyword evidence="1" id="KW-0663">Pyridoxal phosphate</keyword>
<reference evidence="3" key="1">
    <citation type="submission" date="2018-05" db="EMBL/GenBank/DDBJ databases">
        <authorList>
            <person name="Lanie J.A."/>
            <person name="Ng W.-L."/>
            <person name="Kazmierczak K.M."/>
            <person name="Andrzejewski T.M."/>
            <person name="Davidsen T.M."/>
            <person name="Wayne K.J."/>
            <person name="Tettelin H."/>
            <person name="Glass J.I."/>
            <person name="Rusch D."/>
            <person name="Podicherti R."/>
            <person name="Tsui H.-C.T."/>
            <person name="Winkler M.E."/>
        </authorList>
    </citation>
    <scope>NUCLEOTIDE SEQUENCE</scope>
</reference>
<dbReference type="PANTHER" id="PTHR43092:SF2">
    <property type="entry name" value="HERCYNYLCYSTEINE SULFOXIDE LYASE"/>
    <property type="match status" value="1"/>
</dbReference>
<dbReference type="Pfam" id="PF00266">
    <property type="entry name" value="Aminotran_5"/>
    <property type="match status" value="1"/>
</dbReference>
<gene>
    <name evidence="3" type="ORF">METZ01_LOCUS247751</name>
</gene>
<feature type="domain" description="Aminotransferase class V" evidence="2">
    <location>
        <begin position="53"/>
        <end position="167"/>
    </location>
</feature>
<dbReference type="AlphaFoldDB" id="A0A382I6P3"/>
<dbReference type="InterPro" id="IPR015422">
    <property type="entry name" value="PyrdxlP-dep_Trfase_small"/>
</dbReference>
<dbReference type="PANTHER" id="PTHR43092">
    <property type="entry name" value="L-CYSTEINE DESULFHYDRASE"/>
    <property type="match status" value="1"/>
</dbReference>
<dbReference type="EMBL" id="UINC01065342">
    <property type="protein sequence ID" value="SVB94897.1"/>
    <property type="molecule type" value="Genomic_DNA"/>
</dbReference>